<keyword evidence="3 4" id="KW-0786">Thiamine pyrophosphate</keyword>
<evidence type="ECO:0000259" key="7">
    <source>
        <dbReference type="Pfam" id="PF02776"/>
    </source>
</evidence>
<evidence type="ECO:0008006" key="10">
    <source>
        <dbReference type="Google" id="ProtNLM"/>
    </source>
</evidence>
<dbReference type="InterPro" id="IPR000399">
    <property type="entry name" value="TPP-bd_CS"/>
</dbReference>
<dbReference type="GO" id="GO:0030976">
    <property type="term" value="F:thiamine pyrophosphate binding"/>
    <property type="evidence" value="ECO:0007669"/>
    <property type="project" value="InterPro"/>
</dbReference>
<dbReference type="Proteomes" id="UP000037210">
    <property type="component" value="Unassembled WGS sequence"/>
</dbReference>
<evidence type="ECO:0000313" key="9">
    <source>
        <dbReference type="Proteomes" id="UP000037210"/>
    </source>
</evidence>
<gene>
    <name evidence="8" type="ORF">AC482_01550</name>
</gene>
<evidence type="ECO:0000256" key="2">
    <source>
        <dbReference type="ARBA" id="ARBA00007812"/>
    </source>
</evidence>
<feature type="domain" description="Thiamine pyrophosphate enzyme N-terminal TPP-binding" evidence="7">
    <location>
        <begin position="11"/>
        <end position="118"/>
    </location>
</feature>
<reference evidence="8 9" key="1">
    <citation type="submission" date="2015-06" db="EMBL/GenBank/DDBJ databases">
        <title>New insights into the roles of widespread benthic archaea in carbon and nitrogen cycling.</title>
        <authorList>
            <person name="Lazar C.S."/>
            <person name="Baker B.J."/>
            <person name="Seitz K.W."/>
            <person name="Hyde A.S."/>
            <person name="Dick G.J."/>
            <person name="Hinrichs K.-U."/>
            <person name="Teske A.P."/>
        </authorList>
    </citation>
    <scope>NUCLEOTIDE SEQUENCE [LARGE SCALE GENOMIC DNA]</scope>
    <source>
        <strain evidence="8">DG-45</strain>
    </source>
</reference>
<dbReference type="AlphaFoldDB" id="A0A0M0BS62"/>
<dbReference type="InterPro" id="IPR045229">
    <property type="entry name" value="TPP_enz"/>
</dbReference>
<dbReference type="GO" id="GO:0044272">
    <property type="term" value="P:sulfur compound biosynthetic process"/>
    <property type="evidence" value="ECO:0007669"/>
    <property type="project" value="UniProtKB-ARBA"/>
</dbReference>
<evidence type="ECO:0000256" key="3">
    <source>
        <dbReference type="ARBA" id="ARBA00023052"/>
    </source>
</evidence>
<comment type="similarity">
    <text evidence="2 4">Belongs to the TPP enzyme family.</text>
</comment>
<dbReference type="InterPro" id="IPR012000">
    <property type="entry name" value="Thiamin_PyroP_enz_cen_dom"/>
</dbReference>
<feature type="domain" description="Thiamine pyrophosphate enzyme TPP-binding" evidence="6">
    <location>
        <begin position="391"/>
        <end position="543"/>
    </location>
</feature>
<dbReference type="PROSITE" id="PS00187">
    <property type="entry name" value="TPP_ENZYMES"/>
    <property type="match status" value="1"/>
</dbReference>
<name>A0A0M0BS62_9ARCH</name>
<dbReference type="PANTHER" id="PTHR18968">
    <property type="entry name" value="THIAMINE PYROPHOSPHATE ENZYMES"/>
    <property type="match status" value="1"/>
</dbReference>
<comment type="cofactor">
    <cofactor evidence="1">
        <name>thiamine diphosphate</name>
        <dbReference type="ChEBI" id="CHEBI:58937"/>
    </cofactor>
</comment>
<dbReference type="Pfam" id="PF02776">
    <property type="entry name" value="TPP_enzyme_N"/>
    <property type="match status" value="1"/>
</dbReference>
<dbReference type="Gene3D" id="3.40.50.970">
    <property type="match status" value="2"/>
</dbReference>
<dbReference type="InterPro" id="IPR011766">
    <property type="entry name" value="TPP_enzyme_TPP-bd"/>
</dbReference>
<dbReference type="PATRIC" id="fig|1685127.3.peg.385"/>
<dbReference type="InterPro" id="IPR029061">
    <property type="entry name" value="THDP-binding"/>
</dbReference>
<dbReference type="PANTHER" id="PTHR18968:SF13">
    <property type="entry name" value="ACETOLACTATE SYNTHASE CATALYTIC SUBUNIT, MITOCHONDRIAL"/>
    <property type="match status" value="1"/>
</dbReference>
<protein>
    <recommendedName>
        <fullName evidence="10">Thiamine pyrophosphate-binding protein</fullName>
    </recommendedName>
</protein>
<dbReference type="Gene3D" id="3.40.50.1220">
    <property type="entry name" value="TPP-binding domain"/>
    <property type="match status" value="1"/>
</dbReference>
<evidence type="ECO:0000256" key="1">
    <source>
        <dbReference type="ARBA" id="ARBA00001964"/>
    </source>
</evidence>
<dbReference type="SUPFAM" id="SSF52518">
    <property type="entry name" value="Thiamin diphosphate-binding fold (THDP-binding)"/>
    <property type="match status" value="2"/>
</dbReference>
<proteinExistence type="inferred from homology"/>
<dbReference type="GO" id="GO:0005948">
    <property type="term" value="C:acetolactate synthase complex"/>
    <property type="evidence" value="ECO:0007669"/>
    <property type="project" value="TreeGrafter"/>
</dbReference>
<dbReference type="GO" id="GO:0000287">
    <property type="term" value="F:magnesium ion binding"/>
    <property type="evidence" value="ECO:0007669"/>
    <property type="project" value="InterPro"/>
</dbReference>
<dbReference type="GO" id="GO:0050660">
    <property type="term" value="F:flavin adenine dinucleotide binding"/>
    <property type="evidence" value="ECO:0007669"/>
    <property type="project" value="TreeGrafter"/>
</dbReference>
<dbReference type="InterPro" id="IPR029035">
    <property type="entry name" value="DHS-like_NAD/FAD-binding_dom"/>
</dbReference>
<evidence type="ECO:0000259" key="6">
    <source>
        <dbReference type="Pfam" id="PF02775"/>
    </source>
</evidence>
<dbReference type="Pfam" id="PF00205">
    <property type="entry name" value="TPP_enzyme_M"/>
    <property type="match status" value="1"/>
</dbReference>
<dbReference type="GO" id="GO:0009099">
    <property type="term" value="P:L-valine biosynthetic process"/>
    <property type="evidence" value="ECO:0007669"/>
    <property type="project" value="TreeGrafter"/>
</dbReference>
<comment type="caution">
    <text evidence="8">The sequence shown here is derived from an EMBL/GenBank/DDBJ whole genome shotgun (WGS) entry which is preliminary data.</text>
</comment>
<dbReference type="GO" id="GO:0009097">
    <property type="term" value="P:isoleucine biosynthetic process"/>
    <property type="evidence" value="ECO:0007669"/>
    <property type="project" value="TreeGrafter"/>
</dbReference>
<evidence type="ECO:0000256" key="4">
    <source>
        <dbReference type="RuleBase" id="RU362132"/>
    </source>
</evidence>
<evidence type="ECO:0000259" key="5">
    <source>
        <dbReference type="Pfam" id="PF00205"/>
    </source>
</evidence>
<dbReference type="SUPFAM" id="SSF52467">
    <property type="entry name" value="DHS-like NAD/FAD-binding domain"/>
    <property type="match status" value="1"/>
</dbReference>
<dbReference type="CDD" id="cd07035">
    <property type="entry name" value="TPP_PYR_POX_like"/>
    <property type="match status" value="1"/>
</dbReference>
<dbReference type="EMBL" id="LFWZ01000010">
    <property type="protein sequence ID" value="KON31215.1"/>
    <property type="molecule type" value="Genomic_DNA"/>
</dbReference>
<accession>A0A0M0BS62</accession>
<organism evidence="8 9">
    <name type="scientific">miscellaneous Crenarchaeota group-15 archaeon DG-45</name>
    <dbReference type="NCBI Taxonomy" id="1685127"/>
    <lineage>
        <taxon>Archaea</taxon>
        <taxon>Candidatus Bathyarchaeota</taxon>
        <taxon>MCG-15</taxon>
    </lineage>
</organism>
<dbReference type="Pfam" id="PF02775">
    <property type="entry name" value="TPP_enzyme_C"/>
    <property type="match status" value="1"/>
</dbReference>
<evidence type="ECO:0000313" key="8">
    <source>
        <dbReference type="EMBL" id="KON31215.1"/>
    </source>
</evidence>
<dbReference type="InterPro" id="IPR012001">
    <property type="entry name" value="Thiamin_PyroP_enz_TPP-bd_dom"/>
</dbReference>
<sequence length="558" mass="60346">MGEVNPLKVKAENGLVRILKAEGVEWVGTFPSISINNACGEEGIRNLMMRTERFAVGVADGFSRASNGKRFGVCAVQGGMNAAGIQAAYGALAQAYEDSTPLLCLTEGEPTAISGTKSYDIADAFRSVTKWTGYINKAHRVPEFMTRAFTYLKAGRPGPVLLQLPNDLGGYDESDHPYVPVKGWRHEGDPRDVEVAVRALLAAKRPMIYAGQGVFYADACGELLEFAELVQAPVLTTLKGKSAFPEDHPLSLGVRGAPAERFLRGSDLVFAVGSSLSPGRFSHHIPGASGKVIVQCTIDETDVNRSYRVDHAVIGDAKLVLGQLIEEAKAQTGARAASREGLMEEIEAVRKEHMEKYMPLMTSDEEPINPYRVYRELMHAIDRRNSFVTHDSGNTRDQLSTVYEALIPHGFMGWGNVSTLGFGLGAAVGAKLAFPDRQVVNVTGDAGVGYQLGNYEALVRNEIGITTIHVNNSAFGGYGPGFWGPGHHPYTANVTPSSIVNMAKALEAIGEHAERVEEPDEIAPALKRAFKANRSGRPAYIEVICCQYPVYGMWVAGD</sequence>
<dbReference type="GO" id="GO:0003984">
    <property type="term" value="F:acetolactate synthase activity"/>
    <property type="evidence" value="ECO:0007669"/>
    <property type="project" value="TreeGrafter"/>
</dbReference>
<feature type="domain" description="Thiamine pyrophosphate enzyme central" evidence="5">
    <location>
        <begin position="194"/>
        <end position="324"/>
    </location>
</feature>